<keyword evidence="3" id="KW-0597">Phosphoprotein</keyword>
<dbReference type="Pfam" id="PF00512">
    <property type="entry name" value="HisKA"/>
    <property type="match status" value="1"/>
</dbReference>
<evidence type="ECO:0000313" key="9">
    <source>
        <dbReference type="EMBL" id="MBE9104653.1"/>
    </source>
</evidence>
<keyword evidence="10" id="KW-1185">Reference proteome</keyword>
<dbReference type="Gene3D" id="1.10.287.130">
    <property type="match status" value="1"/>
</dbReference>
<dbReference type="InterPro" id="IPR005467">
    <property type="entry name" value="His_kinase_dom"/>
</dbReference>
<comment type="caution">
    <text evidence="9">The sequence shown here is derived from an EMBL/GenBank/DDBJ whole genome shotgun (WGS) entry which is preliminary data.</text>
</comment>
<dbReference type="InterPro" id="IPR036097">
    <property type="entry name" value="HisK_dim/P_sf"/>
</dbReference>
<evidence type="ECO:0000259" key="8">
    <source>
        <dbReference type="PROSITE" id="PS50109"/>
    </source>
</evidence>
<sequence length="658" mass="73565">MLQITQVAFRRRLIGAIALPIILLLSLSGVSIWQITRLLSAMQWVEHTDQVIAQVNGLQKLLLDLETGVRGYQLTSKPEFLEPYQQANSTINTTFNELGDLVSDNPQQSQRLRQIKAEQTVWKNSISQAIVRKQRGETEPLSAIEVRKQSMDVMRNQITDFIATEEQLRYQRNQTVQQTTGRVIFTSIILSLAAGGVLAFYIRRQIAYVSDNYENALKTAQVQTENVQLSAQRLAALHNIDRAILAAESIKSLVRTALIQMRQLVPYEQAFVALFNFEAGTAEIVAGSSTKELQPLEGTKLAVSDFAPEQSLQQNLSYVEDLTNVKLYPPILKQLHSAGMRCCLRIPMLVEETLLGELNLAATQTDVFDAQGQDVVVEVAAQLAIAIQQSLLREQLQNYALELEQRVAERTTQLQETNQELEAFTYTISHDLRAPLRTMQGFAQALQEDYTDKLDSVGQEYIQYITEGAVQMDTLIAELLAYSRLSRVQIQMQKVDLTNVVEEALKQLSKQVQEQLAQVTVAKPLPLVIAHRSTLVQIVTNLLSNAMKFVQPGIQPKVQIYAEEQQDSIQLSIVDNGIGIAPEHQERIFRVFERLHGVEIYPGTGIGLAIVRKGLERMGGRAGVESQLGTGSRFWIALPKAVLHSNDTNDASTPHSDN</sequence>
<dbReference type="SMART" id="SM00388">
    <property type="entry name" value="HisKA"/>
    <property type="match status" value="1"/>
</dbReference>
<dbReference type="EC" id="2.7.13.3" evidence="2"/>
<dbReference type="EMBL" id="JADEXF010000158">
    <property type="protein sequence ID" value="MBE9104653.1"/>
    <property type="molecule type" value="Genomic_DNA"/>
</dbReference>
<dbReference type="InterPro" id="IPR003594">
    <property type="entry name" value="HATPase_dom"/>
</dbReference>
<dbReference type="InterPro" id="IPR029016">
    <property type="entry name" value="GAF-like_dom_sf"/>
</dbReference>
<dbReference type="InterPro" id="IPR036890">
    <property type="entry name" value="HATPase_C_sf"/>
</dbReference>
<dbReference type="InterPro" id="IPR004358">
    <property type="entry name" value="Sig_transdc_His_kin-like_C"/>
</dbReference>
<dbReference type="PANTHER" id="PTHR42878:SF15">
    <property type="entry name" value="BACTERIOPHYTOCHROME"/>
    <property type="match status" value="1"/>
</dbReference>
<reference evidence="9 10" key="1">
    <citation type="submission" date="2020-10" db="EMBL/GenBank/DDBJ databases">
        <authorList>
            <person name="Castelo-Branco R."/>
            <person name="Eusebio N."/>
            <person name="Adriana R."/>
            <person name="Vieira A."/>
            <person name="Brugerolle De Fraissinette N."/>
            <person name="Rezende De Castro R."/>
            <person name="Schneider M.P."/>
            <person name="Vasconcelos V."/>
            <person name="Leao P.N."/>
        </authorList>
    </citation>
    <scope>NUCLEOTIDE SEQUENCE [LARGE SCALE GENOMIC DNA]</scope>
    <source>
        <strain evidence="9 10">LEGE 07299</strain>
    </source>
</reference>
<evidence type="ECO:0000256" key="6">
    <source>
        <dbReference type="ARBA" id="ARBA00023012"/>
    </source>
</evidence>
<dbReference type="Gene3D" id="3.30.565.10">
    <property type="entry name" value="Histidine kinase-like ATPase, C-terminal domain"/>
    <property type="match status" value="1"/>
</dbReference>
<keyword evidence="6" id="KW-0902">Two-component regulatory system</keyword>
<dbReference type="InterPro" id="IPR003661">
    <property type="entry name" value="HisK_dim/P_dom"/>
</dbReference>
<evidence type="ECO:0000256" key="2">
    <source>
        <dbReference type="ARBA" id="ARBA00012438"/>
    </source>
</evidence>
<keyword evidence="4" id="KW-0808">Transferase</keyword>
<dbReference type="RefSeq" id="WP_194042378.1">
    <property type="nucleotide sequence ID" value="NZ_JADEXF010000158.1"/>
</dbReference>
<dbReference type="Pfam" id="PF05227">
    <property type="entry name" value="CHASE3"/>
    <property type="match status" value="1"/>
</dbReference>
<evidence type="ECO:0000256" key="7">
    <source>
        <dbReference type="SAM" id="Phobius"/>
    </source>
</evidence>
<dbReference type="PRINTS" id="PR00344">
    <property type="entry name" value="BCTRLSENSOR"/>
</dbReference>
<dbReference type="CDD" id="cd19410">
    <property type="entry name" value="HK9-like_sensor"/>
    <property type="match status" value="1"/>
</dbReference>
<evidence type="ECO:0000256" key="3">
    <source>
        <dbReference type="ARBA" id="ARBA00022553"/>
    </source>
</evidence>
<dbReference type="Proteomes" id="UP000647836">
    <property type="component" value="Unassembled WGS sequence"/>
</dbReference>
<dbReference type="PANTHER" id="PTHR42878">
    <property type="entry name" value="TWO-COMPONENT HISTIDINE KINASE"/>
    <property type="match status" value="1"/>
</dbReference>
<dbReference type="Gene3D" id="3.30.450.40">
    <property type="match status" value="1"/>
</dbReference>
<dbReference type="SUPFAM" id="SSF47384">
    <property type="entry name" value="Homodimeric domain of signal transducing histidine kinase"/>
    <property type="match status" value="1"/>
</dbReference>
<dbReference type="InterPro" id="IPR007891">
    <property type="entry name" value="CHASE3"/>
</dbReference>
<dbReference type="Pfam" id="PF02518">
    <property type="entry name" value="HATPase_c"/>
    <property type="match status" value="1"/>
</dbReference>
<feature type="transmembrane region" description="Helical" evidence="7">
    <location>
        <begin position="12"/>
        <end position="33"/>
    </location>
</feature>
<dbReference type="PROSITE" id="PS50109">
    <property type="entry name" value="HIS_KIN"/>
    <property type="match status" value="1"/>
</dbReference>
<dbReference type="SMART" id="SM00387">
    <property type="entry name" value="HATPase_c"/>
    <property type="match status" value="1"/>
</dbReference>
<evidence type="ECO:0000256" key="4">
    <source>
        <dbReference type="ARBA" id="ARBA00022679"/>
    </source>
</evidence>
<comment type="catalytic activity">
    <reaction evidence="1">
        <text>ATP + protein L-histidine = ADP + protein N-phospho-L-histidine.</text>
        <dbReference type="EC" id="2.7.13.3"/>
    </reaction>
</comment>
<dbReference type="SUPFAM" id="SSF55781">
    <property type="entry name" value="GAF domain-like"/>
    <property type="match status" value="1"/>
</dbReference>
<keyword evidence="7" id="KW-1133">Transmembrane helix</keyword>
<dbReference type="InterPro" id="IPR003018">
    <property type="entry name" value="GAF"/>
</dbReference>
<organism evidence="9 10">
    <name type="scientific">Nostoc cf. edaphicum LEGE 07299</name>
    <dbReference type="NCBI Taxonomy" id="2777974"/>
    <lineage>
        <taxon>Bacteria</taxon>
        <taxon>Bacillati</taxon>
        <taxon>Cyanobacteriota</taxon>
        <taxon>Cyanophyceae</taxon>
        <taxon>Nostocales</taxon>
        <taxon>Nostocaceae</taxon>
        <taxon>Nostoc</taxon>
    </lineage>
</organism>
<evidence type="ECO:0000313" key="10">
    <source>
        <dbReference type="Proteomes" id="UP000647836"/>
    </source>
</evidence>
<evidence type="ECO:0000256" key="5">
    <source>
        <dbReference type="ARBA" id="ARBA00022777"/>
    </source>
</evidence>
<evidence type="ECO:0000256" key="1">
    <source>
        <dbReference type="ARBA" id="ARBA00000085"/>
    </source>
</evidence>
<gene>
    <name evidence="9" type="ORF">IQ229_06775</name>
</gene>
<dbReference type="CDD" id="cd00082">
    <property type="entry name" value="HisKA"/>
    <property type="match status" value="1"/>
</dbReference>
<keyword evidence="7" id="KW-0812">Transmembrane</keyword>
<feature type="domain" description="Histidine kinase" evidence="8">
    <location>
        <begin position="427"/>
        <end position="642"/>
    </location>
</feature>
<keyword evidence="7" id="KW-0472">Membrane</keyword>
<protein>
    <recommendedName>
        <fullName evidence="2">histidine kinase</fullName>
        <ecNumber evidence="2">2.7.13.3</ecNumber>
    </recommendedName>
</protein>
<proteinExistence type="predicted"/>
<dbReference type="SUPFAM" id="SSF55874">
    <property type="entry name" value="ATPase domain of HSP90 chaperone/DNA topoisomerase II/histidine kinase"/>
    <property type="match status" value="1"/>
</dbReference>
<accession>A0ABR9TW57</accession>
<keyword evidence="5" id="KW-0418">Kinase</keyword>
<name>A0ABR9TW57_9NOSO</name>
<dbReference type="SMART" id="SM00065">
    <property type="entry name" value="GAF"/>
    <property type="match status" value="1"/>
</dbReference>
<dbReference type="Pfam" id="PF01590">
    <property type="entry name" value="GAF"/>
    <property type="match status" value="1"/>
</dbReference>
<dbReference type="InterPro" id="IPR050351">
    <property type="entry name" value="BphY/WalK/GraS-like"/>
</dbReference>